<evidence type="ECO:0000256" key="2">
    <source>
        <dbReference type="SAM" id="MobiDB-lite"/>
    </source>
</evidence>
<keyword evidence="4" id="KW-1185">Reference proteome</keyword>
<dbReference type="Proteomes" id="UP000019763">
    <property type="component" value="Unassembled WGS sequence"/>
</dbReference>
<comment type="subcellular location">
    <subcellularLocation>
        <location evidence="1">Nucleus</location>
    </subcellularLocation>
</comment>
<comment type="similarity">
    <text evidence="1">Belongs to the TFB5 family.</text>
</comment>
<evidence type="ECO:0000313" key="4">
    <source>
        <dbReference type="Proteomes" id="UP000019763"/>
    </source>
</evidence>
<feature type="compositionally biased region" description="Low complexity" evidence="2">
    <location>
        <begin position="137"/>
        <end position="160"/>
    </location>
</feature>
<feature type="compositionally biased region" description="Polar residues" evidence="2">
    <location>
        <begin position="120"/>
        <end position="136"/>
    </location>
</feature>
<keyword evidence="1" id="KW-0227">DNA damage</keyword>
<dbReference type="Pfam" id="PF06331">
    <property type="entry name" value="Tfb5"/>
    <property type="match status" value="1"/>
</dbReference>
<dbReference type="SMART" id="SM01395">
    <property type="entry name" value="Tbf5"/>
    <property type="match status" value="1"/>
</dbReference>
<organism evidence="3 4">
    <name type="scientific">Gregarina niphandrodes</name>
    <name type="common">Septate eugregarine</name>
    <dbReference type="NCBI Taxonomy" id="110365"/>
    <lineage>
        <taxon>Eukaryota</taxon>
        <taxon>Sar</taxon>
        <taxon>Alveolata</taxon>
        <taxon>Apicomplexa</taxon>
        <taxon>Conoidasida</taxon>
        <taxon>Gregarinasina</taxon>
        <taxon>Eugregarinorida</taxon>
        <taxon>Gregarinidae</taxon>
        <taxon>Gregarina</taxon>
    </lineage>
</organism>
<dbReference type="InterPro" id="IPR009400">
    <property type="entry name" value="TFIIH_TTDA/Tfb5"/>
</dbReference>
<evidence type="ECO:0000313" key="3">
    <source>
        <dbReference type="EMBL" id="EZG83076.1"/>
    </source>
</evidence>
<comment type="function">
    <text evidence="1">In NER, TFIIH acts by opening DNA around the lesion to allow the excision of the damaged oligonucleotide and its replacement by a new DNA fragment. In transcription, TFIIH has an essential role in transcription initiation. When the pre-initiation complex (PIC) has been established, TFIIH is required for promoter opening and promoter escape.</text>
</comment>
<keyword evidence="1" id="KW-0805">Transcription regulation</keyword>
<dbReference type="AlphaFoldDB" id="A0A023BC91"/>
<dbReference type="GO" id="GO:0006289">
    <property type="term" value="P:nucleotide-excision repair"/>
    <property type="evidence" value="ECO:0007669"/>
    <property type="project" value="InterPro"/>
</dbReference>
<dbReference type="SUPFAM" id="SSF142897">
    <property type="entry name" value="TFB5-like"/>
    <property type="match status" value="1"/>
</dbReference>
<name>A0A023BC91_GRENI</name>
<keyword evidence="1" id="KW-0539">Nucleus</keyword>
<reference evidence="3" key="1">
    <citation type="submission" date="2013-12" db="EMBL/GenBank/DDBJ databases">
        <authorList>
            <person name="Omoto C.K."/>
            <person name="Sibley D."/>
            <person name="Venepally P."/>
            <person name="Hadjithomas M."/>
            <person name="Karamycheva S."/>
            <person name="Brunk B."/>
            <person name="Roos D."/>
            <person name="Caler E."/>
            <person name="Lorenzi H."/>
        </authorList>
    </citation>
    <scope>NUCLEOTIDE SEQUENCE</scope>
</reference>
<sequence>MRVFDGVLVKTTPATMAVIEELNEMTDFIQYRISDEYVLCKPNSTTTLEVNLHGTKLSSRKDQSQAEEARSLRKSASQLAKLEQEQLNSLNLQAANSDNMQALQTIHTVQNSGAPPAGGSENTPQNQATLPQADSTSASAASVLPAALPSAAAEPALPSSGVSLPSAEAGSPSADSASGKP</sequence>
<dbReference type="RefSeq" id="XP_011128957.1">
    <property type="nucleotide sequence ID" value="XM_011130655.1"/>
</dbReference>
<gene>
    <name evidence="3" type="ORF">GNI_015220</name>
</gene>
<protein>
    <recommendedName>
        <fullName evidence="1">General transcription and DNA repair factor IIH subunit TFB5</fullName>
    </recommendedName>
</protein>
<comment type="subunit">
    <text evidence="1">Component of the 7-subunit TFIIH core complex.</text>
</comment>
<dbReference type="VEuPathDB" id="CryptoDB:GNI_015220"/>
<dbReference type="GeneID" id="22910821"/>
<dbReference type="EMBL" id="AFNH02000111">
    <property type="protein sequence ID" value="EZG83076.1"/>
    <property type="molecule type" value="Genomic_DNA"/>
</dbReference>
<keyword evidence="1" id="KW-0804">Transcription</keyword>
<dbReference type="InterPro" id="IPR035935">
    <property type="entry name" value="TFB5-like_sf"/>
</dbReference>
<dbReference type="GO" id="GO:0006367">
    <property type="term" value="P:transcription initiation at RNA polymerase II promoter"/>
    <property type="evidence" value="ECO:0007669"/>
    <property type="project" value="UniProtKB-UniRule"/>
</dbReference>
<keyword evidence="1" id="KW-0234">DNA repair</keyword>
<evidence type="ECO:0000256" key="1">
    <source>
        <dbReference type="RuleBase" id="RU368032"/>
    </source>
</evidence>
<dbReference type="GO" id="GO:0000439">
    <property type="term" value="C:transcription factor TFIIH core complex"/>
    <property type="evidence" value="ECO:0007669"/>
    <property type="project" value="UniProtKB-UniRule"/>
</dbReference>
<feature type="region of interest" description="Disordered" evidence="2">
    <location>
        <begin position="110"/>
        <end position="181"/>
    </location>
</feature>
<accession>A0A023BC91</accession>
<proteinExistence type="inferred from homology"/>
<comment type="caution">
    <text evidence="3">The sequence shown here is derived from an EMBL/GenBank/DDBJ whole genome shotgun (WGS) entry which is preliminary data.</text>
</comment>